<accession>A0ABM1L5L0</accession>
<keyword evidence="2" id="KW-1185">Reference proteome</keyword>
<protein>
    <submittedName>
        <fullName evidence="3">Ectonucleotide pyrophosphatase/phosphodiesterase family member 5</fullName>
    </submittedName>
</protein>
<keyword evidence="1" id="KW-0812">Transmembrane</keyword>
<dbReference type="PANTHER" id="PTHR10151">
    <property type="entry name" value="ECTONUCLEOTIDE PYROPHOSPHATASE/PHOSPHODIESTERASE"/>
    <property type="match status" value="1"/>
</dbReference>
<dbReference type="Proteomes" id="UP000694871">
    <property type="component" value="Unplaced"/>
</dbReference>
<dbReference type="Pfam" id="PF01663">
    <property type="entry name" value="Phosphodiest"/>
    <property type="match status" value="1"/>
</dbReference>
<evidence type="ECO:0000313" key="3">
    <source>
        <dbReference type="RefSeq" id="XP_015281247.1"/>
    </source>
</evidence>
<dbReference type="InterPro" id="IPR002591">
    <property type="entry name" value="Phosphodiest/P_Trfase"/>
</dbReference>
<sequence length="408" mass="46656">MKDGVHVEQVTNVFITKTYPNHYTMVTGLYAEDHGIVANEMYDPVLNETFSMNHMTMYNPKFWEHAYPVWITNQIQGHRSGAAMWPGTDVKIHGAFPTHYLLYNESVSFQERVAKLIEWFTSEEPINLGLLYWEQPDEMGHILGPDDPGMELVIMEIDNLLSHLVRELKRAELWDTLNVIITSDHGMAQSSRDRIIELDQYVDRDLYMMIDHSPDVAILPAEGKLDEVYNALVKAHPHMTVYKKEDIPSRLHYRHSTRIQPILAVADEGWEILQNKSDHFNLGNHGYDNTLPDMHPIFLAHGPAFRKNISKQAMNSTDLYPLLCHLLGLEPLPSNGSLDNVKDLLVSAAPKEPQDRSRQESYARFFGVFLGSVLVIGFLVVFIKYLTRSQVSALRDQHGEIAQPLLQS</sequence>
<dbReference type="SUPFAM" id="SSF53649">
    <property type="entry name" value="Alkaline phosphatase-like"/>
    <property type="match status" value="1"/>
</dbReference>
<dbReference type="RefSeq" id="XP_015281247.1">
    <property type="nucleotide sequence ID" value="XM_015425761.1"/>
</dbReference>
<dbReference type="CDD" id="cd16018">
    <property type="entry name" value="Enpp"/>
    <property type="match status" value="1"/>
</dbReference>
<dbReference type="GeneID" id="107122633"/>
<proteinExistence type="predicted"/>
<keyword evidence="1" id="KW-0472">Membrane</keyword>
<dbReference type="Gene3D" id="3.30.1360.180">
    <property type="match status" value="1"/>
</dbReference>
<dbReference type="InterPro" id="IPR017850">
    <property type="entry name" value="Alkaline_phosphatase_core_sf"/>
</dbReference>
<keyword evidence="1" id="KW-1133">Transmembrane helix</keyword>
<feature type="transmembrane region" description="Helical" evidence="1">
    <location>
        <begin position="365"/>
        <end position="386"/>
    </location>
</feature>
<evidence type="ECO:0000313" key="2">
    <source>
        <dbReference type="Proteomes" id="UP000694871"/>
    </source>
</evidence>
<name>A0ABM1L5L0_GEKJA</name>
<gene>
    <name evidence="3" type="primary">ENPP5</name>
</gene>
<reference evidence="3" key="1">
    <citation type="submission" date="2025-08" db="UniProtKB">
        <authorList>
            <consortium name="RefSeq"/>
        </authorList>
    </citation>
    <scope>IDENTIFICATION</scope>
</reference>
<dbReference type="PANTHER" id="PTHR10151:SF125">
    <property type="entry name" value="ECTONUCLEOTIDE PYROPHOSPHATASE_PHOSPHODIESTERASE FAMILY MEMBER 5"/>
    <property type="match status" value="1"/>
</dbReference>
<organism evidence="2 3">
    <name type="scientific">Gekko japonicus</name>
    <name type="common">Schlegel's Japanese gecko</name>
    <dbReference type="NCBI Taxonomy" id="146911"/>
    <lineage>
        <taxon>Eukaryota</taxon>
        <taxon>Metazoa</taxon>
        <taxon>Chordata</taxon>
        <taxon>Craniata</taxon>
        <taxon>Vertebrata</taxon>
        <taxon>Euteleostomi</taxon>
        <taxon>Lepidosauria</taxon>
        <taxon>Squamata</taxon>
        <taxon>Bifurcata</taxon>
        <taxon>Gekkota</taxon>
        <taxon>Gekkonidae</taxon>
        <taxon>Gekkoninae</taxon>
        <taxon>Gekko</taxon>
    </lineage>
</organism>
<dbReference type="Gene3D" id="3.40.720.10">
    <property type="entry name" value="Alkaline Phosphatase, subunit A"/>
    <property type="match status" value="1"/>
</dbReference>
<evidence type="ECO:0000256" key="1">
    <source>
        <dbReference type="SAM" id="Phobius"/>
    </source>
</evidence>